<name>A0A316VDM9_9BASI</name>
<dbReference type="GeneID" id="37022168"/>
<organism evidence="1 2">
    <name type="scientific">Meira miltonrushii</name>
    <dbReference type="NCBI Taxonomy" id="1280837"/>
    <lineage>
        <taxon>Eukaryota</taxon>
        <taxon>Fungi</taxon>
        <taxon>Dikarya</taxon>
        <taxon>Basidiomycota</taxon>
        <taxon>Ustilaginomycotina</taxon>
        <taxon>Exobasidiomycetes</taxon>
        <taxon>Exobasidiales</taxon>
        <taxon>Brachybasidiaceae</taxon>
        <taxon>Meira</taxon>
    </lineage>
</organism>
<dbReference type="Proteomes" id="UP000245771">
    <property type="component" value="Unassembled WGS sequence"/>
</dbReference>
<dbReference type="SUPFAM" id="SSF46689">
    <property type="entry name" value="Homeodomain-like"/>
    <property type="match status" value="1"/>
</dbReference>
<dbReference type="Gene3D" id="1.10.10.10">
    <property type="entry name" value="Winged helix-like DNA-binding domain superfamily/Winged helix DNA-binding domain"/>
    <property type="match status" value="1"/>
</dbReference>
<dbReference type="RefSeq" id="XP_025355892.1">
    <property type="nucleotide sequence ID" value="XM_025500387.1"/>
</dbReference>
<evidence type="ECO:0000313" key="2">
    <source>
        <dbReference type="Proteomes" id="UP000245771"/>
    </source>
</evidence>
<evidence type="ECO:0008006" key="3">
    <source>
        <dbReference type="Google" id="ProtNLM"/>
    </source>
</evidence>
<dbReference type="Pfam" id="PF13384">
    <property type="entry name" value="HTH_23"/>
    <property type="match status" value="1"/>
</dbReference>
<gene>
    <name evidence="1" type="ORF">FA14DRAFT_172207</name>
</gene>
<keyword evidence="2" id="KW-1185">Reference proteome</keyword>
<accession>A0A316VDM9</accession>
<dbReference type="EMBL" id="KZ819603">
    <property type="protein sequence ID" value="PWN35590.1"/>
    <property type="molecule type" value="Genomic_DNA"/>
</dbReference>
<dbReference type="InterPro" id="IPR009057">
    <property type="entry name" value="Homeodomain-like_sf"/>
</dbReference>
<dbReference type="InParanoid" id="A0A316VDM9"/>
<proteinExistence type="predicted"/>
<dbReference type="OrthoDB" id="2429547at2759"/>
<dbReference type="AlphaFoldDB" id="A0A316VDM9"/>
<evidence type="ECO:0000313" key="1">
    <source>
        <dbReference type="EMBL" id="PWN35590.1"/>
    </source>
</evidence>
<dbReference type="InterPro" id="IPR036388">
    <property type="entry name" value="WH-like_DNA-bd_sf"/>
</dbReference>
<protein>
    <recommendedName>
        <fullName evidence="3">Transposase Tc1-like domain-containing protein</fullName>
    </recommendedName>
</protein>
<reference evidence="1 2" key="1">
    <citation type="journal article" date="2018" name="Mol. Biol. Evol.">
        <title>Broad Genomic Sampling Reveals a Smut Pathogenic Ancestry of the Fungal Clade Ustilaginomycotina.</title>
        <authorList>
            <person name="Kijpornyongpan T."/>
            <person name="Mondo S.J."/>
            <person name="Barry K."/>
            <person name="Sandor L."/>
            <person name="Lee J."/>
            <person name="Lipzen A."/>
            <person name="Pangilinan J."/>
            <person name="LaButti K."/>
            <person name="Hainaut M."/>
            <person name="Henrissat B."/>
            <person name="Grigoriev I.V."/>
            <person name="Spatafora J.W."/>
            <person name="Aime M.C."/>
        </authorList>
    </citation>
    <scope>NUCLEOTIDE SEQUENCE [LARGE SCALE GENOMIC DNA]</scope>
    <source>
        <strain evidence="1 2">MCA 3882</strain>
    </source>
</reference>
<sequence>MGAHKDLSESKRAEIWGAYKTSGKSLAAISAILGIPKSTVANTVKRIKENDGQFCGARPKTRPEFRKLSKRDIVKVREAAEKNKGKSYGWIRREVGVQCSDKTIARTLKALNDAKK</sequence>